<feature type="compositionally biased region" description="Basic and acidic residues" evidence="1">
    <location>
        <begin position="247"/>
        <end position="261"/>
    </location>
</feature>
<feature type="non-terminal residue" evidence="2">
    <location>
        <position position="280"/>
    </location>
</feature>
<feature type="region of interest" description="Disordered" evidence="1">
    <location>
        <begin position="150"/>
        <end position="280"/>
    </location>
</feature>
<protein>
    <submittedName>
        <fullName evidence="2">Uncharacterized protein</fullName>
    </submittedName>
</protein>
<accession>A0A4Y7PE99</accession>
<gene>
    <name evidence="2" type="ORF">BD410DRAFT_847020</name>
</gene>
<evidence type="ECO:0000256" key="1">
    <source>
        <dbReference type="SAM" id="MobiDB-lite"/>
    </source>
</evidence>
<organism evidence="2 3">
    <name type="scientific">Rickenella mellea</name>
    <dbReference type="NCBI Taxonomy" id="50990"/>
    <lineage>
        <taxon>Eukaryota</taxon>
        <taxon>Fungi</taxon>
        <taxon>Dikarya</taxon>
        <taxon>Basidiomycota</taxon>
        <taxon>Agaricomycotina</taxon>
        <taxon>Agaricomycetes</taxon>
        <taxon>Hymenochaetales</taxon>
        <taxon>Rickenellaceae</taxon>
        <taxon>Rickenella</taxon>
    </lineage>
</organism>
<sequence>MALLYYSCGARSRAGAGDVAGAGVVARSSTGAGGRAPCSILCCRGRVLAPVRHVRVAAAGAGVGTDAWAVTVALLLGVGVVRRWCCTQKDVVAVVEKALGGRFWRWKVGGWDGWSPSEEERRWQRYWVRVLWIPHSITTALSVWYDQRQDGSTNMKDTTTDQRMKSTRWQRATAVTTRPRGARRTTPRTTTPPPRPHPLLQPSTASAFTSSTAATTSTRSTNDSAVSANTTVHDDGRNEQHNGSQQRHNDTAQTEARRYDEAETSTNRRNASASNTSTRV</sequence>
<feature type="compositionally biased region" description="Polar residues" evidence="1">
    <location>
        <begin position="264"/>
        <end position="280"/>
    </location>
</feature>
<dbReference type="AlphaFoldDB" id="A0A4Y7PE99"/>
<feature type="compositionally biased region" description="Low complexity" evidence="1">
    <location>
        <begin position="203"/>
        <end position="225"/>
    </location>
</feature>
<evidence type="ECO:0000313" key="3">
    <source>
        <dbReference type="Proteomes" id="UP000294933"/>
    </source>
</evidence>
<feature type="compositionally biased region" description="Pro residues" evidence="1">
    <location>
        <begin position="190"/>
        <end position="199"/>
    </location>
</feature>
<keyword evidence="3" id="KW-1185">Reference proteome</keyword>
<dbReference type="VEuPathDB" id="FungiDB:BD410DRAFT_847020"/>
<name>A0A4Y7PE99_9AGAM</name>
<evidence type="ECO:0000313" key="2">
    <source>
        <dbReference type="EMBL" id="TDL13371.1"/>
    </source>
</evidence>
<dbReference type="EMBL" id="ML170677">
    <property type="protein sequence ID" value="TDL13371.1"/>
    <property type="molecule type" value="Genomic_DNA"/>
</dbReference>
<dbReference type="Proteomes" id="UP000294933">
    <property type="component" value="Unassembled WGS sequence"/>
</dbReference>
<reference evidence="2 3" key="1">
    <citation type="submission" date="2018-06" db="EMBL/GenBank/DDBJ databases">
        <title>A transcriptomic atlas of mushroom development highlights an independent origin of complex multicellularity.</title>
        <authorList>
            <consortium name="DOE Joint Genome Institute"/>
            <person name="Krizsan K."/>
            <person name="Almasi E."/>
            <person name="Merenyi Z."/>
            <person name="Sahu N."/>
            <person name="Viragh M."/>
            <person name="Koszo T."/>
            <person name="Mondo S."/>
            <person name="Kiss B."/>
            <person name="Balint B."/>
            <person name="Kues U."/>
            <person name="Barry K."/>
            <person name="Hegedus J.C."/>
            <person name="Henrissat B."/>
            <person name="Johnson J."/>
            <person name="Lipzen A."/>
            <person name="Ohm R."/>
            <person name="Nagy I."/>
            <person name="Pangilinan J."/>
            <person name="Yan J."/>
            <person name="Xiong Y."/>
            <person name="Grigoriev I.V."/>
            <person name="Hibbett D.S."/>
            <person name="Nagy L.G."/>
        </authorList>
    </citation>
    <scope>NUCLEOTIDE SEQUENCE [LARGE SCALE GENOMIC DNA]</scope>
    <source>
        <strain evidence="2 3">SZMC22713</strain>
    </source>
</reference>
<proteinExistence type="predicted"/>